<evidence type="ECO:0000259" key="1">
    <source>
        <dbReference type="Pfam" id="PF20441"/>
    </source>
</evidence>
<accession>A0ABT4H7E4</accession>
<protein>
    <submittedName>
        <fullName evidence="2">Terminase large subunit</fullName>
    </submittedName>
</protein>
<proteinExistence type="predicted"/>
<dbReference type="Pfam" id="PF20441">
    <property type="entry name" value="TerL_nuclease"/>
    <property type="match status" value="1"/>
</dbReference>
<dbReference type="EMBL" id="JAMDNP010000133">
    <property type="protein sequence ID" value="MCY9764898.1"/>
    <property type="molecule type" value="Genomic_DNA"/>
</dbReference>
<reference evidence="2 3" key="1">
    <citation type="submission" date="2022-05" db="EMBL/GenBank/DDBJ databases">
        <title>Genome Sequencing of Bee-Associated Microbes.</title>
        <authorList>
            <person name="Dunlap C."/>
        </authorList>
    </citation>
    <scope>NUCLEOTIDE SEQUENCE [LARGE SCALE GENOMIC DNA]</scope>
    <source>
        <strain evidence="2 3">NRRL B-04010</strain>
    </source>
</reference>
<dbReference type="RefSeq" id="WP_268594866.1">
    <property type="nucleotide sequence ID" value="NZ_JAMDLX010000237.1"/>
</dbReference>
<dbReference type="InterPro" id="IPR005021">
    <property type="entry name" value="Terminase_largesu-like"/>
</dbReference>
<dbReference type="InterPro" id="IPR046462">
    <property type="entry name" value="TerL_nuclease"/>
</dbReference>
<dbReference type="Proteomes" id="UP001527181">
    <property type="component" value="Unassembled WGS sequence"/>
</dbReference>
<feature type="domain" description="Terminase large subunit-like endonuclease" evidence="1">
    <location>
        <begin position="3"/>
        <end position="189"/>
    </location>
</feature>
<organism evidence="2 3">
    <name type="scientific">Paenibacillus alvei</name>
    <name type="common">Bacillus alvei</name>
    <dbReference type="NCBI Taxonomy" id="44250"/>
    <lineage>
        <taxon>Bacteria</taxon>
        <taxon>Bacillati</taxon>
        <taxon>Bacillota</taxon>
        <taxon>Bacilli</taxon>
        <taxon>Bacillales</taxon>
        <taxon>Paenibacillaceae</taxon>
        <taxon>Paenibacillus</taxon>
    </lineage>
</organism>
<evidence type="ECO:0000313" key="2">
    <source>
        <dbReference type="EMBL" id="MCY9764898.1"/>
    </source>
</evidence>
<sequence>FAQIRDFASVGLVFKYDGKVPFITHSFARKEFVDKYYGYSMREVETKQKFAPIKEWESKGLLTVLNEEMINFEHIVNWFVDMRMKYNIKKIIGDNYRMEMLKPMLEAVGFEVEVIRRPEAIHGLLAPRIEMYFSKRMFIWGDNPLMRWYTNNVLVTIKKDGNKVYGKKEPIRRKTDGFQALVCGLYRFEELNESDVSDSLDVLDSLDF</sequence>
<evidence type="ECO:0000313" key="3">
    <source>
        <dbReference type="Proteomes" id="UP001527181"/>
    </source>
</evidence>
<dbReference type="PANTHER" id="PTHR41287:SF1">
    <property type="entry name" value="PROTEIN YMFN"/>
    <property type="match status" value="1"/>
</dbReference>
<keyword evidence="3" id="KW-1185">Reference proteome</keyword>
<feature type="non-terminal residue" evidence="2">
    <location>
        <position position="1"/>
    </location>
</feature>
<name>A0ABT4H7E4_PAEAL</name>
<dbReference type="PANTHER" id="PTHR41287">
    <property type="match status" value="1"/>
</dbReference>
<gene>
    <name evidence="2" type="ORF">M5X12_30855</name>
</gene>
<comment type="caution">
    <text evidence="2">The sequence shown here is derived from an EMBL/GenBank/DDBJ whole genome shotgun (WGS) entry which is preliminary data.</text>
</comment>